<gene>
    <name evidence="1" type="primary">SEC2</name>
    <name evidence="1" type="ORF">M8818_005530</name>
</gene>
<dbReference type="Proteomes" id="UP001320706">
    <property type="component" value="Unassembled WGS sequence"/>
</dbReference>
<dbReference type="EMBL" id="JAMKPW020000033">
    <property type="protein sequence ID" value="KAK8202005.1"/>
    <property type="molecule type" value="Genomic_DNA"/>
</dbReference>
<keyword evidence="2" id="KW-1185">Reference proteome</keyword>
<name>A0ACC3S954_9PEZI</name>
<accession>A0ACC3S954</accession>
<sequence>MAAIATSPRNEPGQFMHDSDGNTLPDPRTPSPLHRSASTESVHHPDLSGEVAMLSTKLVNAINYQGTLDDALQGTRHELEAARKRIDELEAAAKAQNDMIRTGLLVQRSEVDPVLNKLKADLHEACKQRDSADKGKKQMEVELENLTSALFEEANTMVAAARRDTEAMERKNSQLRSQLNDTELLLASQQEQLQDLKGVMERMSSERDENETTAQMSTAPSTPGVDNANKMSRILDALPLSPNPLGAGDIAPDHPLHFAHLLSPVMRTDVQAYIDFTDLLKSARPPGGHSRNVSNSNISSINGVGAMSAPSAASSSPHLPGSFGYGASSPRDSSFSSATPALKDSKFYKRSLAEDIEPTMRLDIAPGLSWLARRTVLSSLTAGTLVVEPFAPQSKFYGNVYACSLCGENRRSDAHARRHRFRTSEDESAQRYPLCEYCLGRVRATGDFMGFLRMVREGLWRANTEEDVKNAWEESVRLREKMFWARLGGGVVPVLHRGETPITALRHSEAFGRNSTDTGSSRPQTRSKEDSATLEVPKIEDPFRTAQSNSDPEKSEVQDFGAAKKPATPEPEKRPQTPPNAEQHAGADMSGEERTASEPADETRPPPLELGDGIDSSDRKIEPPLPSPLAEAGASPLDDDDDEKDDDKRDSTIPGSFD</sequence>
<proteinExistence type="predicted"/>
<comment type="caution">
    <text evidence="1">The sequence shown here is derived from an EMBL/GenBank/DDBJ whole genome shotgun (WGS) entry which is preliminary data.</text>
</comment>
<reference evidence="1" key="1">
    <citation type="submission" date="2024-02" db="EMBL/GenBank/DDBJ databases">
        <title>Metagenome Assembled Genome of Zalaria obscura JY119.</title>
        <authorList>
            <person name="Vighnesh L."/>
            <person name="Jagadeeshwari U."/>
            <person name="Venkata Ramana C."/>
            <person name="Sasikala C."/>
        </authorList>
    </citation>
    <scope>NUCLEOTIDE SEQUENCE</scope>
    <source>
        <strain evidence="1">JY119</strain>
    </source>
</reference>
<evidence type="ECO:0000313" key="2">
    <source>
        <dbReference type="Proteomes" id="UP001320706"/>
    </source>
</evidence>
<evidence type="ECO:0000313" key="1">
    <source>
        <dbReference type="EMBL" id="KAK8202005.1"/>
    </source>
</evidence>
<protein>
    <submittedName>
        <fullName evidence="1">Rab guanine nucleotide exchange factor S2</fullName>
    </submittedName>
</protein>
<organism evidence="1 2">
    <name type="scientific">Zalaria obscura</name>
    <dbReference type="NCBI Taxonomy" id="2024903"/>
    <lineage>
        <taxon>Eukaryota</taxon>
        <taxon>Fungi</taxon>
        <taxon>Dikarya</taxon>
        <taxon>Ascomycota</taxon>
        <taxon>Pezizomycotina</taxon>
        <taxon>Dothideomycetes</taxon>
        <taxon>Dothideomycetidae</taxon>
        <taxon>Dothideales</taxon>
        <taxon>Zalariaceae</taxon>
        <taxon>Zalaria</taxon>
    </lineage>
</organism>